<gene>
    <name evidence="3" type="ORF">MRX98_07645</name>
</gene>
<dbReference type="EMBL" id="JALJRB010000006">
    <property type="protein sequence ID" value="MCJ8500443.1"/>
    <property type="molecule type" value="Genomic_DNA"/>
</dbReference>
<keyword evidence="2" id="KW-1133">Transmembrane helix</keyword>
<feature type="transmembrane region" description="Helical" evidence="2">
    <location>
        <begin position="6"/>
        <end position="26"/>
    </location>
</feature>
<dbReference type="GO" id="GO:0016020">
    <property type="term" value="C:membrane"/>
    <property type="evidence" value="ECO:0007669"/>
    <property type="project" value="InterPro"/>
</dbReference>
<accession>A0AA41UPF7</accession>
<dbReference type="AlphaFoldDB" id="A0AA41UPF7"/>
<organism evidence="3 4">
    <name type="scientific">Desulfatitalea alkaliphila</name>
    <dbReference type="NCBI Taxonomy" id="2929485"/>
    <lineage>
        <taxon>Bacteria</taxon>
        <taxon>Pseudomonadati</taxon>
        <taxon>Thermodesulfobacteriota</taxon>
        <taxon>Desulfobacteria</taxon>
        <taxon>Desulfobacterales</taxon>
        <taxon>Desulfosarcinaceae</taxon>
        <taxon>Desulfatitalea</taxon>
    </lineage>
</organism>
<reference evidence="3" key="1">
    <citation type="submission" date="2022-04" db="EMBL/GenBank/DDBJ databases">
        <title>Desulfatitalea alkaliphila sp. nov., a novel anaerobic sulfate-reducing bacterium isolated from terrestrial mud volcano, Taman Peninsula, Russia.</title>
        <authorList>
            <person name="Khomyakova M.A."/>
            <person name="Merkel A.Y."/>
            <person name="Slobodkin A.I."/>
        </authorList>
    </citation>
    <scope>NUCLEOTIDE SEQUENCE</scope>
    <source>
        <strain evidence="3">M08but</strain>
    </source>
</reference>
<comment type="caution">
    <text evidence="3">The sequence shown here is derived from an EMBL/GenBank/DDBJ whole genome shotgun (WGS) entry which is preliminary data.</text>
</comment>
<dbReference type="Proteomes" id="UP001165427">
    <property type="component" value="Unassembled WGS sequence"/>
</dbReference>
<proteinExistence type="inferred from homology"/>
<name>A0AA41UPF7_9BACT</name>
<evidence type="ECO:0000256" key="1">
    <source>
        <dbReference type="ARBA" id="ARBA00010894"/>
    </source>
</evidence>
<evidence type="ECO:0000256" key="2">
    <source>
        <dbReference type="SAM" id="Phobius"/>
    </source>
</evidence>
<dbReference type="PANTHER" id="PTHR33219:SF14">
    <property type="entry name" value="PROTEIN COFACTOR ASSEMBLY OF COMPLEX C SUBUNIT B CCB3, CHLOROPLASTIC-RELATED"/>
    <property type="match status" value="1"/>
</dbReference>
<evidence type="ECO:0000313" key="3">
    <source>
        <dbReference type="EMBL" id="MCJ8500443.1"/>
    </source>
</evidence>
<sequence length="101" mass="11485">MFLGHFIIALANILNLVLTIYLWIIIARAVLSWVNPDPFNPIVRFIHNVTEPVLYRVRSKVPLLFGGIDFSPMIVLLAIMFLRGFLVQSLYAFGSSMLVVH</sequence>
<keyword evidence="2" id="KW-0812">Transmembrane</keyword>
<keyword evidence="4" id="KW-1185">Reference proteome</keyword>
<dbReference type="InterPro" id="IPR003425">
    <property type="entry name" value="CCB3/YggT"/>
</dbReference>
<protein>
    <submittedName>
        <fullName evidence="3">YggT family protein</fullName>
    </submittedName>
</protein>
<keyword evidence="2" id="KW-0472">Membrane</keyword>
<comment type="similarity">
    <text evidence="1">Belongs to the YggT family.</text>
</comment>
<feature type="transmembrane region" description="Helical" evidence="2">
    <location>
        <begin position="63"/>
        <end position="86"/>
    </location>
</feature>
<evidence type="ECO:0000313" key="4">
    <source>
        <dbReference type="Proteomes" id="UP001165427"/>
    </source>
</evidence>
<dbReference type="RefSeq" id="WP_246904794.1">
    <property type="nucleotide sequence ID" value="NZ_JALJRB010000006.1"/>
</dbReference>
<dbReference type="Pfam" id="PF02325">
    <property type="entry name" value="CCB3_YggT"/>
    <property type="match status" value="1"/>
</dbReference>
<dbReference type="PANTHER" id="PTHR33219">
    <property type="entry name" value="YLMG HOMOLOG PROTEIN 2, CHLOROPLASTIC"/>
    <property type="match status" value="1"/>
</dbReference>